<protein>
    <recommendedName>
        <fullName evidence="3">Mobile element protein</fullName>
    </recommendedName>
</protein>
<evidence type="ECO:0008006" key="3">
    <source>
        <dbReference type="Google" id="ProtNLM"/>
    </source>
</evidence>
<evidence type="ECO:0000313" key="1">
    <source>
        <dbReference type="EMBL" id="UOE74760.1"/>
    </source>
</evidence>
<accession>A0AB38QUH5</accession>
<proteinExistence type="predicted"/>
<evidence type="ECO:0000313" key="2">
    <source>
        <dbReference type="Proteomes" id="UP001058458"/>
    </source>
</evidence>
<dbReference type="RefSeq" id="WP_256832583.1">
    <property type="nucleotide sequence ID" value="NZ_CP063414.1"/>
</dbReference>
<dbReference type="AlphaFoldDB" id="A0AB38QUH5"/>
<dbReference type="EMBL" id="CP063414">
    <property type="protein sequence ID" value="UOE74760.1"/>
    <property type="molecule type" value="Genomic_DNA"/>
</dbReference>
<name>A0AB38QUH5_PARTM</name>
<sequence length="94" mass="11026">MLVEVGQCIAKTKISQIYRKKDLESLLSVLFLFLPIHFIRANSIDGFVCNKAKWYFIRLHACCPWASWATDFSWHRGQANEIRYAILYVQRGET</sequence>
<organism evidence="1 2">
    <name type="scientific">Parageobacillus thermoglucosidasius</name>
    <name type="common">Geobacillus thermoglucosidasius</name>
    <dbReference type="NCBI Taxonomy" id="1426"/>
    <lineage>
        <taxon>Bacteria</taxon>
        <taxon>Bacillati</taxon>
        <taxon>Bacillota</taxon>
        <taxon>Bacilli</taxon>
        <taxon>Bacillales</taxon>
        <taxon>Anoxybacillaceae</taxon>
        <taxon>Parageobacillus</taxon>
    </lineage>
</organism>
<reference evidence="1" key="1">
    <citation type="submission" date="2020-10" db="EMBL/GenBank/DDBJ databases">
        <authorList>
            <person name="Delgado J.A."/>
            <person name="Gonzalez J.M."/>
        </authorList>
    </citation>
    <scope>NUCLEOTIDE SEQUENCE</scope>
    <source>
        <strain evidence="1">23.6</strain>
    </source>
</reference>
<dbReference type="Proteomes" id="UP001058458">
    <property type="component" value="Chromosome"/>
</dbReference>
<gene>
    <name evidence="1" type="ORF">IMI45_10235</name>
</gene>